<proteinExistence type="inferred from homology"/>
<evidence type="ECO:0000313" key="5">
    <source>
        <dbReference type="EMBL" id="KAF0313282.1"/>
    </source>
</evidence>
<protein>
    <submittedName>
        <fullName evidence="5">Phosducin-like protein</fullName>
    </submittedName>
</protein>
<evidence type="ECO:0000256" key="1">
    <source>
        <dbReference type="ARBA" id="ARBA00009686"/>
    </source>
</evidence>
<dbReference type="AlphaFoldDB" id="A0A6A4XFI8"/>
<dbReference type="InterPro" id="IPR001200">
    <property type="entry name" value="Phosducin"/>
</dbReference>
<gene>
    <name evidence="5" type="ORF">FJT64_016178</name>
</gene>
<comment type="similarity">
    <text evidence="1">Belongs to the phosducin family.</text>
</comment>
<dbReference type="CDD" id="cd02987">
    <property type="entry name" value="Phd_like_Phd"/>
    <property type="match status" value="1"/>
</dbReference>
<evidence type="ECO:0000256" key="3">
    <source>
        <dbReference type="SAM" id="MobiDB-lite"/>
    </source>
</evidence>
<dbReference type="InterPro" id="IPR023196">
    <property type="entry name" value="Phosducin_N_dom_sf"/>
</dbReference>
<dbReference type="InterPro" id="IPR051499">
    <property type="entry name" value="Phosducin-like_reg"/>
</dbReference>
<feature type="domain" description="Phosducin" evidence="4">
    <location>
        <begin position="2"/>
        <end position="41"/>
    </location>
</feature>
<dbReference type="PRINTS" id="PR00677">
    <property type="entry name" value="PHOSDUCIN"/>
</dbReference>
<dbReference type="Pfam" id="PF02114">
    <property type="entry name" value="Phosducin"/>
    <property type="match status" value="2"/>
</dbReference>
<accession>A0A6A4XFI8</accession>
<evidence type="ECO:0000313" key="6">
    <source>
        <dbReference type="Proteomes" id="UP000440578"/>
    </source>
</evidence>
<reference evidence="5 6" key="1">
    <citation type="submission" date="2019-07" db="EMBL/GenBank/DDBJ databases">
        <title>Draft genome assembly of a fouling barnacle, Amphibalanus amphitrite (Darwin, 1854): The first reference genome for Thecostraca.</title>
        <authorList>
            <person name="Kim W."/>
        </authorList>
    </citation>
    <scope>NUCLEOTIDE SEQUENCE [LARGE SCALE GENOMIC DNA]</scope>
    <source>
        <strain evidence="5">SNU_AA5</strain>
        <tissue evidence="5">Soma without cirri and trophi</tissue>
    </source>
</reference>
<dbReference type="InterPro" id="IPR024253">
    <property type="entry name" value="Phosducin_thioredoxin-like_dom"/>
</dbReference>
<dbReference type="InterPro" id="IPR036249">
    <property type="entry name" value="Thioredoxin-like_sf"/>
</dbReference>
<dbReference type="PANTHER" id="PTHR46052">
    <property type="entry name" value="PHOSDUCIN-LIKE PROTEIN"/>
    <property type="match status" value="1"/>
</dbReference>
<feature type="domain" description="Phosducin" evidence="4">
    <location>
        <begin position="42"/>
        <end position="158"/>
    </location>
</feature>
<keyword evidence="2" id="KW-0597">Phosphoprotein</keyword>
<comment type="caution">
    <text evidence="5">The sequence shown here is derived from an EMBL/GenBank/DDBJ whole genome shotgun (WGS) entry which is preliminary data.</text>
</comment>
<organism evidence="5 6">
    <name type="scientific">Amphibalanus amphitrite</name>
    <name type="common">Striped barnacle</name>
    <name type="synonym">Balanus amphitrite</name>
    <dbReference type="NCBI Taxonomy" id="1232801"/>
    <lineage>
        <taxon>Eukaryota</taxon>
        <taxon>Metazoa</taxon>
        <taxon>Ecdysozoa</taxon>
        <taxon>Arthropoda</taxon>
        <taxon>Crustacea</taxon>
        <taxon>Multicrustacea</taxon>
        <taxon>Cirripedia</taxon>
        <taxon>Thoracica</taxon>
        <taxon>Thoracicalcarea</taxon>
        <taxon>Balanomorpha</taxon>
        <taxon>Balanoidea</taxon>
        <taxon>Balanidae</taxon>
        <taxon>Amphibalaninae</taxon>
        <taxon>Amphibalanus</taxon>
    </lineage>
</organism>
<dbReference type="GO" id="GO:0008277">
    <property type="term" value="P:regulation of G protein-coupled receptor signaling pathway"/>
    <property type="evidence" value="ECO:0007669"/>
    <property type="project" value="InterPro"/>
</dbReference>
<dbReference type="Proteomes" id="UP000440578">
    <property type="component" value="Unassembled WGS sequence"/>
</dbReference>
<name>A0A6A4XFI8_AMPAM</name>
<keyword evidence="6" id="KW-1185">Reference proteome</keyword>
<dbReference type="OrthoDB" id="70588at2759"/>
<dbReference type="Gene3D" id="1.10.168.10">
    <property type="entry name" value="Phosducin, domain 2"/>
    <property type="match status" value="1"/>
</dbReference>
<feature type="compositionally biased region" description="Basic and acidic residues" evidence="3">
    <location>
        <begin position="193"/>
        <end position="204"/>
    </location>
</feature>
<evidence type="ECO:0000259" key="4">
    <source>
        <dbReference type="Pfam" id="PF02114"/>
    </source>
</evidence>
<evidence type="ECO:0000256" key="2">
    <source>
        <dbReference type="ARBA" id="ARBA00022553"/>
    </source>
</evidence>
<dbReference type="Gene3D" id="3.40.30.10">
    <property type="entry name" value="Glutaredoxin"/>
    <property type="match status" value="1"/>
</dbReference>
<sequence>MTGPKGVIKDWQRFKQLEAEKRASQSLEKMQLAKKLSLTCRPQFGRLVALHTAQQFLDAVDQEHQDVTVIVHLYDERTASCRTMNDCLATISRLQPLYKFCKLRASTAGVSKHFSETGVPALIIYKGGAVIGNFVRLENELGDDFCSSDLENFLIEAAIPAKRRPLATGGPRDGGPACPADAAEPGKGSPDARMGRRERLTRTM</sequence>
<dbReference type="PANTHER" id="PTHR46052:SF1">
    <property type="entry name" value="PHOSDUCIN-LIKE PROTEIN"/>
    <property type="match status" value="1"/>
</dbReference>
<dbReference type="SUPFAM" id="SSF52833">
    <property type="entry name" value="Thioredoxin-like"/>
    <property type="match status" value="1"/>
</dbReference>
<dbReference type="EMBL" id="VIIS01000102">
    <property type="protein sequence ID" value="KAF0313282.1"/>
    <property type="molecule type" value="Genomic_DNA"/>
</dbReference>
<feature type="region of interest" description="Disordered" evidence="3">
    <location>
        <begin position="165"/>
        <end position="204"/>
    </location>
</feature>